<feature type="compositionally biased region" description="Basic and acidic residues" evidence="1">
    <location>
        <begin position="1"/>
        <end position="17"/>
    </location>
</feature>
<organism evidence="3 4">
    <name type="scientific">Magallana gigas</name>
    <name type="common">Pacific oyster</name>
    <name type="synonym">Crassostrea gigas</name>
    <dbReference type="NCBI Taxonomy" id="29159"/>
    <lineage>
        <taxon>Eukaryota</taxon>
        <taxon>Metazoa</taxon>
        <taxon>Spiralia</taxon>
        <taxon>Lophotrochozoa</taxon>
        <taxon>Mollusca</taxon>
        <taxon>Bivalvia</taxon>
        <taxon>Autobranchia</taxon>
        <taxon>Pteriomorphia</taxon>
        <taxon>Ostreida</taxon>
        <taxon>Ostreoidea</taxon>
        <taxon>Ostreidae</taxon>
        <taxon>Magallana</taxon>
    </lineage>
</organism>
<dbReference type="Pfam" id="PF19431">
    <property type="entry name" value="MEKK4_N"/>
    <property type="match status" value="1"/>
</dbReference>
<protein>
    <recommendedName>
        <fullName evidence="2">Mitogen-activated protein kinase kinase kinase N-terminal domain-containing protein</fullName>
    </recommendedName>
</protein>
<dbReference type="InterPro" id="IPR045801">
    <property type="entry name" value="MEKK4_N"/>
</dbReference>
<evidence type="ECO:0000259" key="2">
    <source>
        <dbReference type="Pfam" id="PF19431"/>
    </source>
</evidence>
<evidence type="ECO:0000256" key="1">
    <source>
        <dbReference type="SAM" id="MobiDB-lite"/>
    </source>
</evidence>
<evidence type="ECO:0000313" key="4">
    <source>
        <dbReference type="Proteomes" id="UP000005408"/>
    </source>
</evidence>
<keyword evidence="4" id="KW-1185">Reference proteome</keyword>
<dbReference type="AlphaFoldDB" id="A0A8W8JJF8"/>
<dbReference type="GO" id="GO:0000165">
    <property type="term" value="P:MAPK cascade"/>
    <property type="evidence" value="ECO:0007669"/>
    <property type="project" value="InterPro"/>
</dbReference>
<accession>A0A8W8JJF8</accession>
<feature type="domain" description="Mitogen-activated protein kinase kinase kinase N-terminal" evidence="2">
    <location>
        <begin position="40"/>
        <end position="131"/>
    </location>
</feature>
<dbReference type="EnsemblMetazoa" id="G18946.1">
    <property type="protein sequence ID" value="G18946.1:cds"/>
    <property type="gene ID" value="G18946"/>
</dbReference>
<sequence>MLTEQELSKLDMADGELKTPLSTTPTEDFNPLAEDPDNFISAQRKEFESLMGKTVQLVNEQASCHQAIAESLTELKSSALELQERVVQAIKQVTDKFYCEDMANFDDNERNHLLNLYRETMLKGYNFGFEVNTF</sequence>
<feature type="region of interest" description="Disordered" evidence="1">
    <location>
        <begin position="1"/>
        <end position="32"/>
    </location>
</feature>
<name>A0A8W8JJF8_MAGGI</name>
<evidence type="ECO:0000313" key="3">
    <source>
        <dbReference type="EnsemblMetazoa" id="G18946.1:cds"/>
    </source>
</evidence>
<proteinExistence type="predicted"/>
<reference evidence="3" key="1">
    <citation type="submission" date="2022-08" db="UniProtKB">
        <authorList>
            <consortium name="EnsemblMetazoa"/>
        </authorList>
    </citation>
    <scope>IDENTIFICATION</scope>
    <source>
        <strain evidence="3">05x7-T-G4-1.051#20</strain>
    </source>
</reference>
<dbReference type="Proteomes" id="UP000005408">
    <property type="component" value="Unassembled WGS sequence"/>
</dbReference>